<proteinExistence type="predicted"/>
<dbReference type="EMBL" id="CM039178">
    <property type="protein sequence ID" value="KAH9677250.1"/>
    <property type="molecule type" value="Genomic_DNA"/>
</dbReference>
<protein>
    <submittedName>
        <fullName evidence="1">Cyclic nucleotide-gated ion channel 1</fullName>
    </submittedName>
</protein>
<evidence type="ECO:0000313" key="2">
    <source>
        <dbReference type="Proteomes" id="UP000829398"/>
    </source>
</evidence>
<comment type="caution">
    <text evidence="1">The sequence shown here is derived from an EMBL/GenBank/DDBJ whole genome shotgun (WGS) entry which is preliminary data.</text>
</comment>
<name>A0ACB8HRA8_CITSI</name>
<sequence length="587" mass="68810">MLDWLLNLLSKILYWLLFAVLFIITLNYELIEPFIKIINRHVIKTVIKLVIKKKIFLLLSVTAIILDPLFFYTPVMNDENKCIEIDKILGTTATVLRSVLDLLKIIHFIFDLRTRSADKKRRTQYMRMRVWLVFLIDILATLPLPQVLVKLQKLRGPEFMYAMSLSLIQYLLRVIRTYYLFTQATGVSGILAEAPWAIVGFNILLYMQGGHVFGALWYFYAIAKVTACWKKACKNNTGCDHSSFNCEDRSTRDYTFLNDFCNIKSGNTSNYNFGLYKDAIESGIVEVTNFPKKLLHCLQWGLQNLSAFGQNLKTSTDIWENIFAICMTNFGVLLFVFLIGKMQSDTARSHMIRKKWKEIKQWPNFGEISSDVREQLRKYKQEKWQETKRVDVDNLVNDLPRELGNKIKRKLCIKLIKNVKEFENWSEHWLGYLCEFLKPVFFIERTRIIREGDPIDEMIFVLKGKLWTYTSRNETTTTSNSRCRREDLLKHGDFFGGELIAWARDEHSSNIPISKKTIQPLTDVEAFTVMAQDLEHVLILSSVERSDGAARLLQSYWRFRKFFREIRKARQKSHVRKALNWAAKELQ</sequence>
<accession>A0ACB8HRA8</accession>
<organism evidence="1 2">
    <name type="scientific">Citrus sinensis</name>
    <name type="common">Sweet orange</name>
    <name type="synonym">Citrus aurantium var. sinensis</name>
    <dbReference type="NCBI Taxonomy" id="2711"/>
    <lineage>
        <taxon>Eukaryota</taxon>
        <taxon>Viridiplantae</taxon>
        <taxon>Streptophyta</taxon>
        <taxon>Embryophyta</taxon>
        <taxon>Tracheophyta</taxon>
        <taxon>Spermatophyta</taxon>
        <taxon>Magnoliopsida</taxon>
        <taxon>eudicotyledons</taxon>
        <taxon>Gunneridae</taxon>
        <taxon>Pentapetalae</taxon>
        <taxon>rosids</taxon>
        <taxon>malvids</taxon>
        <taxon>Sapindales</taxon>
        <taxon>Rutaceae</taxon>
        <taxon>Aurantioideae</taxon>
        <taxon>Citrus</taxon>
    </lineage>
</organism>
<gene>
    <name evidence="1" type="ORF">KPL71_025321</name>
</gene>
<dbReference type="Proteomes" id="UP000829398">
    <property type="component" value="Chromosome 9"/>
</dbReference>
<evidence type="ECO:0000313" key="1">
    <source>
        <dbReference type="EMBL" id="KAH9677250.1"/>
    </source>
</evidence>
<reference evidence="2" key="1">
    <citation type="journal article" date="2023" name="Hortic. Res.">
        <title>A chromosome-level phased genome enabling allele-level studies in sweet orange: a case study on citrus Huanglongbing tolerance.</title>
        <authorList>
            <person name="Wu B."/>
            <person name="Yu Q."/>
            <person name="Deng Z."/>
            <person name="Duan Y."/>
            <person name="Luo F."/>
            <person name="Gmitter F. Jr."/>
        </authorList>
    </citation>
    <scope>NUCLEOTIDE SEQUENCE [LARGE SCALE GENOMIC DNA]</scope>
    <source>
        <strain evidence="2">cv. Valencia</strain>
    </source>
</reference>
<keyword evidence="2" id="KW-1185">Reference proteome</keyword>